<comment type="caution">
    <text evidence="5">The sequence shown here is derived from an EMBL/GenBank/DDBJ whole genome shotgun (WGS) entry which is preliminary data.</text>
</comment>
<gene>
    <name evidence="5" type="ORF">F8568_021585</name>
</gene>
<evidence type="ECO:0000259" key="3">
    <source>
        <dbReference type="Pfam" id="PF00501"/>
    </source>
</evidence>
<dbReference type="AlphaFoldDB" id="A0A6I4MGR7"/>
<protein>
    <submittedName>
        <fullName evidence="5">AMP-binding protein</fullName>
    </submittedName>
</protein>
<dbReference type="Gene3D" id="3.40.50.12780">
    <property type="entry name" value="N-terminal domain of ligase-like"/>
    <property type="match status" value="1"/>
</dbReference>
<dbReference type="PROSITE" id="PS00455">
    <property type="entry name" value="AMP_BINDING"/>
    <property type="match status" value="1"/>
</dbReference>
<dbReference type="InterPro" id="IPR020845">
    <property type="entry name" value="AMP-binding_CS"/>
</dbReference>
<dbReference type="SUPFAM" id="SSF54862">
    <property type="entry name" value="4Fe-4S ferredoxins"/>
    <property type="match status" value="1"/>
</dbReference>
<accession>A0A6I4MGR7</accession>
<proteinExistence type="inferred from homology"/>
<dbReference type="InterPro" id="IPR045851">
    <property type="entry name" value="AMP-bd_C_sf"/>
</dbReference>
<evidence type="ECO:0000313" key="5">
    <source>
        <dbReference type="EMBL" id="MWA02921.1"/>
    </source>
</evidence>
<keyword evidence="2" id="KW-0436">Ligase</keyword>
<dbReference type="GO" id="GO:0031956">
    <property type="term" value="F:medium-chain fatty acid-CoA ligase activity"/>
    <property type="evidence" value="ECO:0007669"/>
    <property type="project" value="TreeGrafter"/>
</dbReference>
<dbReference type="PANTHER" id="PTHR43201:SF5">
    <property type="entry name" value="MEDIUM-CHAIN ACYL-COA LIGASE ACSF2, MITOCHONDRIAL"/>
    <property type="match status" value="1"/>
</dbReference>
<dbReference type="RefSeq" id="WP_151595550.1">
    <property type="nucleotide sequence ID" value="NZ_WBMS02000016.1"/>
</dbReference>
<evidence type="ECO:0000256" key="2">
    <source>
        <dbReference type="ARBA" id="ARBA00022598"/>
    </source>
</evidence>
<reference evidence="5" key="1">
    <citation type="submission" date="2019-12" db="EMBL/GenBank/DDBJ databases">
        <title>Actinomadura physcomitrii sp. nov., a novel actinomycete isolated from moss [Physcomitrium sphaericum (Ludw) Fuernr].</title>
        <authorList>
            <person name="Zhuang X."/>
        </authorList>
    </citation>
    <scope>NUCLEOTIDE SEQUENCE [LARGE SCALE GENOMIC DNA]</scope>
    <source>
        <strain evidence="5">LD22</strain>
    </source>
</reference>
<comment type="similarity">
    <text evidence="1">Belongs to the ATP-dependent AMP-binding enzyme family.</text>
</comment>
<dbReference type="EMBL" id="WBMS02000016">
    <property type="protein sequence ID" value="MWA02921.1"/>
    <property type="molecule type" value="Genomic_DNA"/>
</dbReference>
<dbReference type="InterPro" id="IPR025110">
    <property type="entry name" value="AMP-bd_C"/>
</dbReference>
<name>A0A6I4MGR7_9ACTN</name>
<dbReference type="Pfam" id="PF00501">
    <property type="entry name" value="AMP-binding"/>
    <property type="match status" value="1"/>
</dbReference>
<dbReference type="Gene3D" id="3.30.300.30">
    <property type="match status" value="1"/>
</dbReference>
<dbReference type="GO" id="GO:0006631">
    <property type="term" value="P:fatty acid metabolic process"/>
    <property type="evidence" value="ECO:0007669"/>
    <property type="project" value="TreeGrafter"/>
</dbReference>
<feature type="domain" description="AMP-binding enzyme C-terminal" evidence="4">
    <location>
        <begin position="503"/>
        <end position="579"/>
    </location>
</feature>
<dbReference type="Pfam" id="PF13459">
    <property type="entry name" value="Fer4_15"/>
    <property type="match status" value="1"/>
</dbReference>
<dbReference type="InterPro" id="IPR042099">
    <property type="entry name" value="ANL_N_sf"/>
</dbReference>
<dbReference type="PANTHER" id="PTHR43201">
    <property type="entry name" value="ACYL-COA SYNTHETASE"/>
    <property type="match status" value="1"/>
</dbReference>
<keyword evidence="6" id="KW-1185">Reference proteome</keyword>
<dbReference type="InterPro" id="IPR000873">
    <property type="entry name" value="AMP-dep_synth/lig_dom"/>
</dbReference>
<dbReference type="FunFam" id="3.30.300.30:FF:000008">
    <property type="entry name" value="2,3-dihydroxybenzoate-AMP ligase"/>
    <property type="match status" value="1"/>
</dbReference>
<sequence>MKVTVDTSRCQGHGLCAALSPALFELDETGRSRLTGETAGRAALPDDLLEEAADAAASCPEEAIILAADSDVETPGRTPLVRLSLGDLLRRVAGEVPGRAALVDGDPLGSGRQWTYAELLAESERIARALLLRFRPGDRIAMWSANTPEWALIQYGAALAGLVLVTVNPALRRDELAHVLRQSRSRGLFYLERSHGIDRTAIVEGLAPELPELETVVGMSDWDAFVDTSDPAIALPEVRPEDPAQIQYTSGTTGAPKGAVLHHLGVVNTALNAGRNAGYVEGGVFVNTMPMFHVGSCVQGAVAALALRETHVLLPRFEPGLVLDALERYRGTNILLVPTMLLALVETPGVADRDLSALETILMGGATTPAALSRRAGDLLGCEIAIGFGQTEVHGVVTQTSLTDSPEDKAETIGRPLPHMRVRVTDPATGQVVPRGVSGEIRTFGYQNMTGYFELPEENAATIVDGWLRTGDLGVMDERGYLTVTGRLKDMIVRGGENIYPREIEEALFAHPSVSHAEVIGLQDEYWGERVAAVVRRDPAGPPVTAEQLYVYCRENMAAFKAPRAWFFVEEFPATPSGKIQKFALRDAIAAGSLKPDWQAPERRTATKETPR</sequence>
<dbReference type="Gene3D" id="3.30.70.20">
    <property type="match status" value="1"/>
</dbReference>
<dbReference type="Pfam" id="PF13193">
    <property type="entry name" value="AMP-binding_C"/>
    <property type="match status" value="1"/>
</dbReference>
<evidence type="ECO:0000313" key="6">
    <source>
        <dbReference type="Proteomes" id="UP000462055"/>
    </source>
</evidence>
<evidence type="ECO:0000256" key="1">
    <source>
        <dbReference type="ARBA" id="ARBA00006432"/>
    </source>
</evidence>
<dbReference type="Proteomes" id="UP000462055">
    <property type="component" value="Unassembled WGS sequence"/>
</dbReference>
<feature type="domain" description="AMP-dependent synthetase/ligase" evidence="3">
    <location>
        <begin position="90"/>
        <end position="453"/>
    </location>
</feature>
<dbReference type="SUPFAM" id="SSF56801">
    <property type="entry name" value="Acetyl-CoA synthetase-like"/>
    <property type="match status" value="1"/>
</dbReference>
<evidence type="ECO:0000259" key="4">
    <source>
        <dbReference type="Pfam" id="PF13193"/>
    </source>
</evidence>
<organism evidence="5 6">
    <name type="scientific">Actinomadura physcomitrii</name>
    <dbReference type="NCBI Taxonomy" id="2650748"/>
    <lineage>
        <taxon>Bacteria</taxon>
        <taxon>Bacillati</taxon>
        <taxon>Actinomycetota</taxon>
        <taxon>Actinomycetes</taxon>
        <taxon>Streptosporangiales</taxon>
        <taxon>Thermomonosporaceae</taxon>
        <taxon>Actinomadura</taxon>
    </lineage>
</organism>